<dbReference type="EMBL" id="CP034209">
    <property type="protein sequence ID" value="QBZ64323.1"/>
    <property type="molecule type" value="Genomic_DNA"/>
</dbReference>
<evidence type="ECO:0000313" key="6">
    <source>
        <dbReference type="Proteomes" id="UP000294847"/>
    </source>
</evidence>
<feature type="signal peptide" evidence="3">
    <location>
        <begin position="1"/>
        <end position="20"/>
    </location>
</feature>
<dbReference type="SUPFAM" id="SSF53474">
    <property type="entry name" value="alpha/beta-Hydrolases"/>
    <property type="match status" value="1"/>
</dbReference>
<name>A0A4P7NPK5_PYROR</name>
<dbReference type="InterPro" id="IPR050309">
    <property type="entry name" value="Type-B_Carboxylest/Lipase"/>
</dbReference>
<dbReference type="InterPro" id="IPR029058">
    <property type="entry name" value="AB_hydrolase_fold"/>
</dbReference>
<comment type="similarity">
    <text evidence="1 3">Belongs to the type-B carboxylesterase/lipase family.</text>
</comment>
<gene>
    <name evidence="5" type="ORF">PoMZ_06018</name>
</gene>
<dbReference type="PROSITE" id="PS00122">
    <property type="entry name" value="CARBOXYLESTERASE_B_1"/>
    <property type="match status" value="1"/>
</dbReference>
<evidence type="ECO:0000256" key="1">
    <source>
        <dbReference type="ARBA" id="ARBA00005964"/>
    </source>
</evidence>
<dbReference type="Gene3D" id="3.40.50.1820">
    <property type="entry name" value="alpha/beta hydrolase"/>
    <property type="match status" value="1"/>
</dbReference>
<dbReference type="InterPro" id="IPR019819">
    <property type="entry name" value="Carboxylesterase_B_CS"/>
</dbReference>
<evidence type="ECO:0000256" key="2">
    <source>
        <dbReference type="ARBA" id="ARBA00022801"/>
    </source>
</evidence>
<dbReference type="Proteomes" id="UP000294847">
    <property type="component" value="Chromosome 6"/>
</dbReference>
<dbReference type="PANTHER" id="PTHR11559">
    <property type="entry name" value="CARBOXYLESTERASE"/>
    <property type="match status" value="1"/>
</dbReference>
<organism evidence="5 6">
    <name type="scientific">Pyricularia oryzae</name>
    <name type="common">Rice blast fungus</name>
    <name type="synonym">Magnaporthe oryzae</name>
    <dbReference type="NCBI Taxonomy" id="318829"/>
    <lineage>
        <taxon>Eukaryota</taxon>
        <taxon>Fungi</taxon>
        <taxon>Dikarya</taxon>
        <taxon>Ascomycota</taxon>
        <taxon>Pezizomycotina</taxon>
        <taxon>Sordariomycetes</taxon>
        <taxon>Sordariomycetidae</taxon>
        <taxon>Magnaporthales</taxon>
        <taxon>Pyriculariaceae</taxon>
        <taxon>Pyricularia</taxon>
    </lineage>
</organism>
<dbReference type="GO" id="GO:0016787">
    <property type="term" value="F:hydrolase activity"/>
    <property type="evidence" value="ECO:0007669"/>
    <property type="project" value="UniProtKB-KW"/>
</dbReference>
<dbReference type="Pfam" id="PF00135">
    <property type="entry name" value="COesterase"/>
    <property type="match status" value="1"/>
</dbReference>
<reference evidence="5 6" key="1">
    <citation type="journal article" date="2019" name="Mol. Biol. Evol.">
        <title>Blast fungal genomes show frequent chromosomal changes, gene gains and losses, and effector gene turnover.</title>
        <authorList>
            <person name="Gomez Luciano L.B."/>
            <person name="Jason Tsai I."/>
            <person name="Chuma I."/>
            <person name="Tosa Y."/>
            <person name="Chen Y.H."/>
            <person name="Li J.Y."/>
            <person name="Li M.Y."/>
            <person name="Jade Lu M.Y."/>
            <person name="Nakayashiki H."/>
            <person name="Li W.H."/>
        </authorList>
    </citation>
    <scope>NUCLEOTIDE SEQUENCE [LARGE SCALE GENOMIC DNA]</scope>
    <source>
        <strain evidence="5">MZ5-1-6</strain>
    </source>
</reference>
<feature type="domain" description="Carboxylesterase type B" evidence="4">
    <location>
        <begin position="38"/>
        <end position="510"/>
    </location>
</feature>
<dbReference type="AlphaFoldDB" id="A0A4P7NPK5"/>
<proteinExistence type="inferred from homology"/>
<protein>
    <recommendedName>
        <fullName evidence="3">Carboxylic ester hydrolase</fullName>
        <ecNumber evidence="3">3.1.1.-</ecNumber>
    </recommendedName>
</protein>
<evidence type="ECO:0000256" key="3">
    <source>
        <dbReference type="RuleBase" id="RU361235"/>
    </source>
</evidence>
<dbReference type="InterPro" id="IPR019826">
    <property type="entry name" value="Carboxylesterase_B_AS"/>
</dbReference>
<keyword evidence="2 3" id="KW-0378">Hydrolase</keyword>
<accession>A0A4P7NPK5</accession>
<sequence length="536" mass="57584">MARTLWKLALLGALPGLSSAALSTVVGDSCNQYAGTANATTGVTRWLGIRYAAPPVGSLRFMPPQDALCQNGVQNATQHGPICIGTGESESATRSEDCLFLDIYAPSNATSSSKLPVVMFIQGGGFNKNSNSNYDGTGLVKAGDYGLIAITFNYRVGPYGFLTNGNEVEPNNGLKDQRKALQWIKKNIAQFGGDPDHVVLIGGSAGGASISLQLIAYGGKDEGLFHGAAATAVSFATVLTVEESQYQYDNFAILAGCAVADSLACLRSKNTTELQAANKPSAYPGASEAPLYMWNPVVDGDMLTELTYTAFEEGRFLRVPVIFGTSTNDGRSFAPRGTSTLGQSNTFLKDQFPYMTIEQMGKINDMYPNENNTCPDTGCYFGQAAAAYGDVRYMCPGMWISSIYEKFGQGSKSWNYRYDVEDPKQVASGEGVPHTSENQAIFGPEYTNGGAPPSLYPGQINAHAVDVTQGYWTSFIRTLDPNTHKVADAVNWDTWTDAGHKRLLIATGGKSSMEVVDDKTRERCEYITSIGVSIKQ</sequence>
<evidence type="ECO:0000313" key="5">
    <source>
        <dbReference type="EMBL" id="QBZ64323.1"/>
    </source>
</evidence>
<dbReference type="EC" id="3.1.1.-" evidence="3"/>
<keyword evidence="3" id="KW-0732">Signal</keyword>
<dbReference type="InterPro" id="IPR002018">
    <property type="entry name" value="CarbesteraseB"/>
</dbReference>
<feature type="chain" id="PRO_5020926867" description="Carboxylic ester hydrolase" evidence="3">
    <location>
        <begin position="21"/>
        <end position="536"/>
    </location>
</feature>
<evidence type="ECO:0000259" key="4">
    <source>
        <dbReference type="Pfam" id="PF00135"/>
    </source>
</evidence>
<dbReference type="PROSITE" id="PS00941">
    <property type="entry name" value="CARBOXYLESTERASE_B_2"/>
    <property type="match status" value="1"/>
</dbReference>